<evidence type="ECO:0000256" key="8">
    <source>
        <dbReference type="SAM" id="MobiDB-lite"/>
    </source>
</evidence>
<dbReference type="PANTHER" id="PTHR33991">
    <property type="entry name" value="DNA REPAIR PROTEIN RECO"/>
    <property type="match status" value="1"/>
</dbReference>
<evidence type="ECO:0000256" key="5">
    <source>
        <dbReference type="ARBA" id="ARBA00023204"/>
    </source>
</evidence>
<comment type="caution">
    <text evidence="10">The sequence shown here is derived from an EMBL/GenBank/DDBJ whole genome shotgun (WGS) entry which is preliminary data.</text>
</comment>
<dbReference type="InterPro" id="IPR003717">
    <property type="entry name" value="RecO"/>
</dbReference>
<dbReference type="InterPro" id="IPR037278">
    <property type="entry name" value="ARFGAP/RecO"/>
</dbReference>
<evidence type="ECO:0000259" key="9">
    <source>
        <dbReference type="Pfam" id="PF11967"/>
    </source>
</evidence>
<protein>
    <recommendedName>
        <fullName evidence="2 7">DNA repair protein RecO</fullName>
    </recommendedName>
    <alternativeName>
        <fullName evidence="6 7">Recombination protein O</fullName>
    </alternativeName>
</protein>
<gene>
    <name evidence="7 10" type="primary">recO</name>
    <name evidence="10" type="ORF">AAIG11_04720</name>
</gene>
<comment type="function">
    <text evidence="7">Involved in DNA repair and RecF pathway recombination.</text>
</comment>
<feature type="region of interest" description="Disordered" evidence="8">
    <location>
        <begin position="260"/>
        <end position="287"/>
    </location>
</feature>
<dbReference type="HAMAP" id="MF_00201">
    <property type="entry name" value="RecO"/>
    <property type="match status" value="1"/>
</dbReference>
<name>A0ABU9VRH5_9CLOT</name>
<evidence type="ECO:0000256" key="3">
    <source>
        <dbReference type="ARBA" id="ARBA00022763"/>
    </source>
</evidence>
<dbReference type="Proteomes" id="UP001407405">
    <property type="component" value="Unassembled WGS sequence"/>
</dbReference>
<comment type="similarity">
    <text evidence="1 7">Belongs to the RecO family.</text>
</comment>
<keyword evidence="11" id="KW-1185">Reference proteome</keyword>
<dbReference type="InterPro" id="IPR042242">
    <property type="entry name" value="RecO_C"/>
</dbReference>
<dbReference type="SUPFAM" id="SSF57863">
    <property type="entry name" value="ArfGap/RecO-like zinc finger"/>
    <property type="match status" value="1"/>
</dbReference>
<keyword evidence="4 7" id="KW-0233">DNA recombination</keyword>
<dbReference type="SUPFAM" id="SSF50249">
    <property type="entry name" value="Nucleic acid-binding proteins"/>
    <property type="match status" value="1"/>
</dbReference>
<dbReference type="Pfam" id="PF02565">
    <property type="entry name" value="RecO_C"/>
    <property type="match status" value="1"/>
</dbReference>
<dbReference type="InterPro" id="IPR012340">
    <property type="entry name" value="NA-bd_OB-fold"/>
</dbReference>
<dbReference type="Pfam" id="PF11967">
    <property type="entry name" value="RecO_N"/>
    <property type="match status" value="1"/>
</dbReference>
<evidence type="ECO:0000256" key="4">
    <source>
        <dbReference type="ARBA" id="ARBA00023172"/>
    </source>
</evidence>
<feature type="domain" description="DNA replication/recombination mediator RecO N-terminal" evidence="9">
    <location>
        <begin position="1"/>
        <end position="78"/>
    </location>
</feature>
<sequence>MLIKTEAFVLRSQKYREADSLIVLFSRKLGKISAVAKGSRRAKSQMLAGIQPFCHSDFLLYQGRSLYTVNQVEAKQIFYPLREDYQRLMEAAYLVELVDTEINEGQPHPRLYSLFGSGLTLLSRNETELNTLVRAFEVHYTRVCGYAPQTMACVACGIVTSERWSFSAAQGGILCGNCRYQDPQASHISPTCLKLLRYLGTKPLQDVVRLKIHQKLNDELQQLMRSYLLYHMERHQFRSQKLLQQQGFLPVIKVREKENTSTTLTETGKSGTVIKTESGENSDEQKE</sequence>
<evidence type="ECO:0000256" key="7">
    <source>
        <dbReference type="HAMAP-Rule" id="MF_00201"/>
    </source>
</evidence>
<evidence type="ECO:0000313" key="11">
    <source>
        <dbReference type="Proteomes" id="UP001407405"/>
    </source>
</evidence>
<feature type="compositionally biased region" description="Polar residues" evidence="8">
    <location>
        <begin position="260"/>
        <end position="275"/>
    </location>
</feature>
<dbReference type="EMBL" id="JBCITM010000003">
    <property type="protein sequence ID" value="MEN1759768.1"/>
    <property type="molecule type" value="Genomic_DNA"/>
</dbReference>
<dbReference type="Gene3D" id="1.20.1440.120">
    <property type="entry name" value="Recombination protein O, C-terminal domain"/>
    <property type="match status" value="1"/>
</dbReference>
<evidence type="ECO:0000256" key="1">
    <source>
        <dbReference type="ARBA" id="ARBA00007452"/>
    </source>
</evidence>
<evidence type="ECO:0000256" key="6">
    <source>
        <dbReference type="ARBA" id="ARBA00033409"/>
    </source>
</evidence>
<organism evidence="10 11">
    <name type="scientific">Anoxynatronum sibiricum</name>
    <dbReference type="NCBI Taxonomy" id="210623"/>
    <lineage>
        <taxon>Bacteria</taxon>
        <taxon>Bacillati</taxon>
        <taxon>Bacillota</taxon>
        <taxon>Clostridia</taxon>
        <taxon>Eubacteriales</taxon>
        <taxon>Clostridiaceae</taxon>
        <taxon>Anoxynatronum</taxon>
    </lineage>
</organism>
<evidence type="ECO:0000256" key="2">
    <source>
        <dbReference type="ARBA" id="ARBA00021310"/>
    </source>
</evidence>
<keyword evidence="5 7" id="KW-0234">DNA repair</keyword>
<proteinExistence type="inferred from homology"/>
<dbReference type="InterPro" id="IPR022572">
    <property type="entry name" value="DNA_rep/recomb_RecO_N"/>
</dbReference>
<dbReference type="NCBIfam" id="TIGR00613">
    <property type="entry name" value="reco"/>
    <property type="match status" value="1"/>
</dbReference>
<reference evidence="10 11" key="1">
    <citation type="submission" date="2024-04" db="EMBL/GenBank/DDBJ databases">
        <title>Genome sequencing and metabolic network reconstruction of aminoacids and betaine degradation by Anoxynatronum sibiricum.</title>
        <authorList>
            <person name="Detkova E.N."/>
            <person name="Boltjanskaja Y.V."/>
            <person name="Mardanov A.V."/>
            <person name="Kevbrin V."/>
        </authorList>
    </citation>
    <scope>NUCLEOTIDE SEQUENCE [LARGE SCALE GENOMIC DNA]</scope>
    <source>
        <strain evidence="10 11">Z-7981</strain>
    </source>
</reference>
<dbReference type="Gene3D" id="2.40.50.140">
    <property type="entry name" value="Nucleic acid-binding proteins"/>
    <property type="match status" value="1"/>
</dbReference>
<dbReference type="PANTHER" id="PTHR33991:SF1">
    <property type="entry name" value="DNA REPAIR PROTEIN RECO"/>
    <property type="match status" value="1"/>
</dbReference>
<accession>A0ABU9VRH5</accession>
<dbReference type="RefSeq" id="WP_343185096.1">
    <property type="nucleotide sequence ID" value="NZ_JBCITM010000003.1"/>
</dbReference>
<keyword evidence="3 7" id="KW-0227">DNA damage</keyword>
<evidence type="ECO:0000313" key="10">
    <source>
        <dbReference type="EMBL" id="MEN1759768.1"/>
    </source>
</evidence>